<feature type="domain" description="PLD phosphodiesterase" evidence="5">
    <location>
        <begin position="348"/>
        <end position="375"/>
    </location>
</feature>
<dbReference type="PANTHER" id="PTHR18896:SF76">
    <property type="entry name" value="PHOSPHOLIPASE"/>
    <property type="match status" value="1"/>
</dbReference>
<keyword evidence="4" id="KW-0443">Lipid metabolism</keyword>
<keyword evidence="7" id="KW-1185">Reference proteome</keyword>
<dbReference type="Pfam" id="PF13091">
    <property type="entry name" value="PLDc_2"/>
    <property type="match status" value="2"/>
</dbReference>
<dbReference type="PROSITE" id="PS50035">
    <property type="entry name" value="PLD"/>
    <property type="match status" value="2"/>
</dbReference>
<protein>
    <recommendedName>
        <fullName evidence="5">PLD phosphodiesterase domain-containing protein</fullName>
    </recommendedName>
</protein>
<organism evidence="6 7">
    <name type="scientific">Paenibacillus glycinis</name>
    <dbReference type="NCBI Taxonomy" id="2697035"/>
    <lineage>
        <taxon>Bacteria</taxon>
        <taxon>Bacillati</taxon>
        <taxon>Bacillota</taxon>
        <taxon>Bacilli</taxon>
        <taxon>Bacillales</taxon>
        <taxon>Paenibacillaceae</taxon>
        <taxon>Paenibacillus</taxon>
    </lineage>
</organism>
<keyword evidence="3" id="KW-0378">Hydrolase</keyword>
<evidence type="ECO:0000259" key="5">
    <source>
        <dbReference type="PROSITE" id="PS50035"/>
    </source>
</evidence>
<feature type="domain" description="PLD phosphodiesterase" evidence="5">
    <location>
        <begin position="122"/>
        <end position="153"/>
    </location>
</feature>
<reference evidence="6 7" key="1">
    <citation type="submission" date="2020-01" db="EMBL/GenBank/DDBJ databases">
        <title>Paenibacillus soybeanensis sp. nov. isolated from the nodules of soybean (Glycine max(L.) Merr).</title>
        <authorList>
            <person name="Wang H."/>
        </authorList>
    </citation>
    <scope>NUCLEOTIDE SEQUENCE [LARGE SCALE GENOMIC DNA]</scope>
    <source>
        <strain evidence="6 7">T1</strain>
    </source>
</reference>
<evidence type="ECO:0000256" key="1">
    <source>
        <dbReference type="ARBA" id="ARBA00000798"/>
    </source>
</evidence>
<sequence length="456" mass="51027">MTSIPYPATGTYPLRSGNAVRPLIDSGPAFRRICEAVEAATASVWISITFFATDFRMPDDRGTLFDVLDRAVARGLDVRVIFWRPNPESSGYGQTFPGSPADRELLAARGSRFRARWDRAHGRYCQHQKIWLIDAGQPSETAFVGGINPTFKSVEPGHRGEDQRHDSYVEVTGPSATDVHHNFVQRWNEASERHEADGAWSMGEDEELPFPARVSAPRGDSLVHMQRNVHPGRYAHDFPTPGGEPYPIAEGERTILEQYKLAIDAARSSIYIENQALPVPEIADRLEEALKRGVDVVLLVPAEPESHVRERRRQPGGTDFFARLEALGRYEHFTLVGIAGPNASGTRSSIYVHAKMMLVDDEWATIGSCNLHSNSLYGHTEMNASIWDPAVVRSLRRELLSEHLGTDTEALNDREALRLYRSIARENRLRAAREDYAWTGLAVMLEPAEYGGRLPF</sequence>
<dbReference type="PANTHER" id="PTHR18896">
    <property type="entry name" value="PHOSPHOLIPASE D"/>
    <property type="match status" value="1"/>
</dbReference>
<evidence type="ECO:0000313" key="6">
    <source>
        <dbReference type="EMBL" id="NBD22328.1"/>
    </source>
</evidence>
<proteinExistence type="predicted"/>
<dbReference type="SMART" id="SM00155">
    <property type="entry name" value="PLDc"/>
    <property type="match status" value="2"/>
</dbReference>
<dbReference type="RefSeq" id="WP_161740104.1">
    <property type="nucleotide sequence ID" value="NZ_JAAAMV010000001.1"/>
</dbReference>
<name>A0ABW9XI95_9BACL</name>
<dbReference type="Gene3D" id="3.30.870.10">
    <property type="entry name" value="Endonuclease Chain A"/>
    <property type="match status" value="2"/>
</dbReference>
<comment type="catalytic activity">
    <reaction evidence="1">
        <text>a 1,2-diacyl-sn-glycero-3-phosphocholine + H2O = a 1,2-diacyl-sn-glycero-3-phosphate + choline + H(+)</text>
        <dbReference type="Rhea" id="RHEA:14445"/>
        <dbReference type="ChEBI" id="CHEBI:15354"/>
        <dbReference type="ChEBI" id="CHEBI:15377"/>
        <dbReference type="ChEBI" id="CHEBI:15378"/>
        <dbReference type="ChEBI" id="CHEBI:57643"/>
        <dbReference type="ChEBI" id="CHEBI:58608"/>
        <dbReference type="EC" id="3.1.4.4"/>
    </reaction>
</comment>
<keyword evidence="2" id="KW-0677">Repeat</keyword>
<evidence type="ECO:0000256" key="4">
    <source>
        <dbReference type="ARBA" id="ARBA00023098"/>
    </source>
</evidence>
<evidence type="ECO:0000256" key="2">
    <source>
        <dbReference type="ARBA" id="ARBA00022737"/>
    </source>
</evidence>
<accession>A0ABW9XI95</accession>
<dbReference type="Proteomes" id="UP000665561">
    <property type="component" value="Unassembled WGS sequence"/>
</dbReference>
<dbReference type="SUPFAM" id="SSF56024">
    <property type="entry name" value="Phospholipase D/nuclease"/>
    <property type="match status" value="2"/>
</dbReference>
<dbReference type="InterPro" id="IPR001736">
    <property type="entry name" value="PLipase_D/transphosphatidylase"/>
</dbReference>
<evidence type="ECO:0000256" key="3">
    <source>
        <dbReference type="ARBA" id="ARBA00022801"/>
    </source>
</evidence>
<dbReference type="EMBL" id="JAAAMV010000001">
    <property type="protein sequence ID" value="NBD22328.1"/>
    <property type="molecule type" value="Genomic_DNA"/>
</dbReference>
<dbReference type="InterPro" id="IPR025202">
    <property type="entry name" value="PLD-like_dom"/>
</dbReference>
<comment type="caution">
    <text evidence="6">The sequence shown here is derived from an EMBL/GenBank/DDBJ whole genome shotgun (WGS) entry which is preliminary data.</text>
</comment>
<evidence type="ECO:0000313" key="7">
    <source>
        <dbReference type="Proteomes" id="UP000665561"/>
    </source>
</evidence>
<dbReference type="InterPro" id="IPR015679">
    <property type="entry name" value="PLipase_D_fam"/>
</dbReference>
<gene>
    <name evidence="6" type="ORF">GT019_00430</name>
</gene>